<keyword evidence="4 6" id="KW-1133">Transmembrane helix</keyword>
<dbReference type="InterPro" id="IPR002549">
    <property type="entry name" value="AI-2E-like"/>
</dbReference>
<feature type="transmembrane region" description="Helical" evidence="6">
    <location>
        <begin position="30"/>
        <end position="48"/>
    </location>
</feature>
<evidence type="ECO:0000256" key="2">
    <source>
        <dbReference type="ARBA" id="ARBA00009773"/>
    </source>
</evidence>
<evidence type="ECO:0000313" key="8">
    <source>
        <dbReference type="Proteomes" id="UP000256774"/>
    </source>
</evidence>
<sequence length="362" mass="39805">MSSRVRWLIVAGVVALAGLIYALQPILMPFLVGALFAYLGNPLVERLMRFGVRRVTAVSVTFLTLCVAGSLAMILLLPKLWTQLSYLQTRIPSVLRWMNRHGIPWLEDKLNIHINRIDMELISTWMAKLWQSSDSSTTDMISQLASSGLHVAAFIGLVALIPVVTFYLLLDWEDIVERARKLLPRGYEPLLVTIVRECDTVLAAFLRGQLLVMVALGLIYGIGLQLIGVKLAMVIGLVAGLASIIPYVGFGIGIVTATIVALFQFGYAIEPVLMVWLVFGIGQLVESWVLQPWLVGDKIGLPPVGVIFAIMAGGQLFGFVGMLLALPIAAIIVVVIRHAHAYYMDSDFYWQGTRGADESARD</sequence>
<dbReference type="Pfam" id="PF01594">
    <property type="entry name" value="AI-2E_transport"/>
    <property type="match status" value="1"/>
</dbReference>
<keyword evidence="5 6" id="KW-0472">Membrane</keyword>
<comment type="similarity">
    <text evidence="2">Belongs to the autoinducer-2 exporter (AI-2E) (TC 2.A.86) family.</text>
</comment>
<dbReference type="GO" id="GO:0055085">
    <property type="term" value="P:transmembrane transport"/>
    <property type="evidence" value="ECO:0007669"/>
    <property type="project" value="TreeGrafter"/>
</dbReference>
<evidence type="ECO:0000256" key="6">
    <source>
        <dbReference type="SAM" id="Phobius"/>
    </source>
</evidence>
<evidence type="ECO:0000256" key="3">
    <source>
        <dbReference type="ARBA" id="ARBA00022692"/>
    </source>
</evidence>
<organism evidence="7 8">
    <name type="scientific">Paraperlucidibaca baekdonensis</name>
    <dbReference type="NCBI Taxonomy" id="748120"/>
    <lineage>
        <taxon>Bacteria</taxon>
        <taxon>Pseudomonadati</taxon>
        <taxon>Pseudomonadota</taxon>
        <taxon>Gammaproteobacteria</taxon>
        <taxon>Moraxellales</taxon>
        <taxon>Moraxellaceae</taxon>
        <taxon>Paraperlucidibaca</taxon>
    </lineage>
</organism>
<keyword evidence="3 6" id="KW-0812">Transmembrane</keyword>
<evidence type="ECO:0000256" key="1">
    <source>
        <dbReference type="ARBA" id="ARBA00004141"/>
    </source>
</evidence>
<feature type="transmembrane region" description="Helical" evidence="6">
    <location>
        <begin position="244"/>
        <end position="265"/>
    </location>
</feature>
<feature type="transmembrane region" description="Helical" evidence="6">
    <location>
        <begin position="210"/>
        <end position="238"/>
    </location>
</feature>
<feature type="transmembrane region" description="Helical" evidence="6">
    <location>
        <begin position="149"/>
        <end position="170"/>
    </location>
</feature>
<name>A0A3E0H561_9GAMM</name>
<accession>A0A3E0H561</accession>
<dbReference type="RefSeq" id="WP_181899016.1">
    <property type="nucleotide sequence ID" value="NZ_QUNR01000003.1"/>
</dbReference>
<keyword evidence="8" id="KW-1185">Reference proteome</keyword>
<gene>
    <name evidence="7" type="ORF">DFR26_1532</name>
</gene>
<feature type="transmembrane region" description="Helical" evidence="6">
    <location>
        <begin position="272"/>
        <end position="294"/>
    </location>
</feature>
<evidence type="ECO:0000313" key="7">
    <source>
        <dbReference type="EMBL" id="REH37750.1"/>
    </source>
</evidence>
<comment type="subcellular location">
    <subcellularLocation>
        <location evidence="1">Membrane</location>
        <topology evidence="1">Multi-pass membrane protein</topology>
    </subcellularLocation>
</comment>
<proteinExistence type="inferred from homology"/>
<feature type="transmembrane region" description="Helical" evidence="6">
    <location>
        <begin position="7"/>
        <end position="24"/>
    </location>
</feature>
<reference evidence="7 8" key="1">
    <citation type="submission" date="2018-08" db="EMBL/GenBank/DDBJ databases">
        <title>Genomic Encyclopedia of Type Strains, Phase IV (KMG-IV): sequencing the most valuable type-strain genomes for metagenomic binning, comparative biology and taxonomic classification.</title>
        <authorList>
            <person name="Goeker M."/>
        </authorList>
    </citation>
    <scope>NUCLEOTIDE SEQUENCE [LARGE SCALE GENOMIC DNA]</scope>
    <source>
        <strain evidence="7 8">DSM 26022</strain>
    </source>
</reference>
<dbReference type="EMBL" id="QUNR01000003">
    <property type="protein sequence ID" value="REH37750.1"/>
    <property type="molecule type" value="Genomic_DNA"/>
</dbReference>
<evidence type="ECO:0000256" key="5">
    <source>
        <dbReference type="ARBA" id="ARBA00023136"/>
    </source>
</evidence>
<feature type="transmembrane region" description="Helical" evidence="6">
    <location>
        <begin position="306"/>
        <end position="336"/>
    </location>
</feature>
<comment type="caution">
    <text evidence="7">The sequence shown here is derived from an EMBL/GenBank/DDBJ whole genome shotgun (WGS) entry which is preliminary data.</text>
</comment>
<dbReference type="PANTHER" id="PTHR21716">
    <property type="entry name" value="TRANSMEMBRANE PROTEIN"/>
    <property type="match status" value="1"/>
</dbReference>
<evidence type="ECO:0000256" key="4">
    <source>
        <dbReference type="ARBA" id="ARBA00022989"/>
    </source>
</evidence>
<dbReference type="PANTHER" id="PTHR21716:SF64">
    <property type="entry name" value="AI-2 TRANSPORT PROTEIN TQSA"/>
    <property type="match status" value="1"/>
</dbReference>
<dbReference type="GO" id="GO:0016020">
    <property type="term" value="C:membrane"/>
    <property type="evidence" value="ECO:0007669"/>
    <property type="project" value="UniProtKB-SubCell"/>
</dbReference>
<dbReference type="AlphaFoldDB" id="A0A3E0H561"/>
<protein>
    <submittedName>
        <fullName evidence="7">Putative PurR-regulated permease PerM</fullName>
    </submittedName>
</protein>
<dbReference type="Proteomes" id="UP000256774">
    <property type="component" value="Unassembled WGS sequence"/>
</dbReference>
<feature type="transmembrane region" description="Helical" evidence="6">
    <location>
        <begin position="55"/>
        <end position="77"/>
    </location>
</feature>